<keyword evidence="2" id="KW-1185">Reference proteome</keyword>
<dbReference type="Proteomes" id="UP000053259">
    <property type="component" value="Unassembled WGS sequence"/>
</dbReference>
<proteinExistence type="predicted"/>
<name>A0A0D1ZWM0_9PEZI</name>
<dbReference type="GeneID" id="27317350"/>
<sequence length="156" mass="17650">MAAFQSQAAESPATMTHAELQTILAQMSHSICTVTNQVHEYGKLLQECRSKVAEEQRICSIYESLYAAELADHAKSSQTLQKLTQVCSKLHDEIHREISPDRRRLVPPEAPESTTSEADEIYHDSAMFMELFGEELPLDCNYDDFWSPKTINGLED</sequence>
<organism evidence="1 2">
    <name type="scientific">Verruconis gallopava</name>
    <dbReference type="NCBI Taxonomy" id="253628"/>
    <lineage>
        <taxon>Eukaryota</taxon>
        <taxon>Fungi</taxon>
        <taxon>Dikarya</taxon>
        <taxon>Ascomycota</taxon>
        <taxon>Pezizomycotina</taxon>
        <taxon>Dothideomycetes</taxon>
        <taxon>Pleosporomycetidae</taxon>
        <taxon>Venturiales</taxon>
        <taxon>Sympoventuriaceae</taxon>
        <taxon>Verruconis</taxon>
    </lineage>
</organism>
<evidence type="ECO:0000313" key="2">
    <source>
        <dbReference type="Proteomes" id="UP000053259"/>
    </source>
</evidence>
<dbReference type="HOGENOM" id="CLU_1688106_0_0_1"/>
<gene>
    <name evidence="1" type="ORF">PV09_09377</name>
</gene>
<evidence type="ECO:0000313" key="1">
    <source>
        <dbReference type="EMBL" id="KIV98887.1"/>
    </source>
</evidence>
<dbReference type="RefSeq" id="XP_016208757.1">
    <property type="nucleotide sequence ID" value="XM_016363430.1"/>
</dbReference>
<dbReference type="EMBL" id="KN847592">
    <property type="protein sequence ID" value="KIV98887.1"/>
    <property type="molecule type" value="Genomic_DNA"/>
</dbReference>
<dbReference type="AlphaFoldDB" id="A0A0D1ZWM0"/>
<dbReference type="VEuPathDB" id="FungiDB:PV09_09377"/>
<protein>
    <submittedName>
        <fullName evidence="1">Uncharacterized protein</fullName>
    </submittedName>
</protein>
<reference evidence="1 2" key="1">
    <citation type="submission" date="2015-01" db="EMBL/GenBank/DDBJ databases">
        <title>The Genome Sequence of Ochroconis gallopava CBS43764.</title>
        <authorList>
            <consortium name="The Broad Institute Genomics Platform"/>
            <person name="Cuomo C."/>
            <person name="de Hoog S."/>
            <person name="Gorbushina A."/>
            <person name="Stielow B."/>
            <person name="Teixiera M."/>
            <person name="Abouelleil A."/>
            <person name="Chapman S.B."/>
            <person name="Priest M."/>
            <person name="Young S.K."/>
            <person name="Wortman J."/>
            <person name="Nusbaum C."/>
            <person name="Birren B."/>
        </authorList>
    </citation>
    <scope>NUCLEOTIDE SEQUENCE [LARGE SCALE GENOMIC DNA]</scope>
    <source>
        <strain evidence="1 2">CBS 43764</strain>
    </source>
</reference>
<dbReference type="InParanoid" id="A0A0D1ZWM0"/>
<accession>A0A0D1ZWM0</accession>